<protein>
    <submittedName>
        <fullName evidence="2">Unnamed protein product</fullName>
    </submittedName>
</protein>
<gene>
    <name evidence="2" type="ORF">Pfra01_001146800</name>
</gene>
<name>A0A9W6XI65_9STRA</name>
<evidence type="ECO:0000313" key="2">
    <source>
        <dbReference type="EMBL" id="GMF39045.1"/>
    </source>
</evidence>
<keyword evidence="3" id="KW-1185">Reference proteome</keyword>
<feature type="region of interest" description="Disordered" evidence="1">
    <location>
        <begin position="37"/>
        <end position="91"/>
    </location>
</feature>
<organism evidence="2 3">
    <name type="scientific">Phytophthora fragariaefolia</name>
    <dbReference type="NCBI Taxonomy" id="1490495"/>
    <lineage>
        <taxon>Eukaryota</taxon>
        <taxon>Sar</taxon>
        <taxon>Stramenopiles</taxon>
        <taxon>Oomycota</taxon>
        <taxon>Peronosporomycetes</taxon>
        <taxon>Peronosporales</taxon>
        <taxon>Peronosporaceae</taxon>
        <taxon>Phytophthora</taxon>
    </lineage>
</organism>
<reference evidence="2" key="1">
    <citation type="submission" date="2023-04" db="EMBL/GenBank/DDBJ databases">
        <title>Phytophthora fragariaefolia NBRC 109709.</title>
        <authorList>
            <person name="Ichikawa N."/>
            <person name="Sato H."/>
            <person name="Tonouchi N."/>
        </authorList>
    </citation>
    <scope>NUCLEOTIDE SEQUENCE</scope>
    <source>
        <strain evidence="2">NBRC 109709</strain>
    </source>
</reference>
<evidence type="ECO:0000313" key="3">
    <source>
        <dbReference type="Proteomes" id="UP001165121"/>
    </source>
</evidence>
<feature type="compositionally biased region" description="Basic and acidic residues" evidence="1">
    <location>
        <begin position="48"/>
        <end position="62"/>
    </location>
</feature>
<dbReference type="EMBL" id="BSXT01001129">
    <property type="protein sequence ID" value="GMF39045.1"/>
    <property type="molecule type" value="Genomic_DNA"/>
</dbReference>
<proteinExistence type="predicted"/>
<evidence type="ECO:0000256" key="1">
    <source>
        <dbReference type="SAM" id="MobiDB-lite"/>
    </source>
</evidence>
<dbReference type="OrthoDB" id="124276at2759"/>
<dbReference type="Proteomes" id="UP001165121">
    <property type="component" value="Unassembled WGS sequence"/>
</dbReference>
<comment type="caution">
    <text evidence="2">The sequence shown here is derived from an EMBL/GenBank/DDBJ whole genome shotgun (WGS) entry which is preliminary data.</text>
</comment>
<dbReference type="AlphaFoldDB" id="A0A9W6XI65"/>
<sequence length="91" mass="10476">MYLDAAIKVYAVSYKLTFEFLAAWKELKDMPKWTSKLTSEASARAKRKAGEDGDMSRLEARKAAKKKKPNYIESSTIRDAAHLRQRRRKPA</sequence>
<accession>A0A9W6XI65</accession>